<dbReference type="InterPro" id="IPR013320">
    <property type="entry name" value="ConA-like_dom_sf"/>
</dbReference>
<organism evidence="3 4">
    <name type="scientific">Rubritalea profundi</name>
    <dbReference type="NCBI Taxonomy" id="1658618"/>
    <lineage>
        <taxon>Bacteria</taxon>
        <taxon>Pseudomonadati</taxon>
        <taxon>Verrucomicrobiota</taxon>
        <taxon>Verrucomicrobiia</taxon>
        <taxon>Verrucomicrobiales</taxon>
        <taxon>Rubritaleaceae</taxon>
        <taxon>Rubritalea</taxon>
    </lineage>
</organism>
<feature type="domain" description="DUF1549" evidence="2">
    <location>
        <begin position="67"/>
        <end position="275"/>
    </location>
</feature>
<dbReference type="InterPro" id="IPR011444">
    <property type="entry name" value="DUF1549"/>
</dbReference>
<sequence length="485" mass="54792">MESQDADVVMPPHPSKNPHGKIMDPAEIAMVRQWIKEGAEFEAHWAYIAPKKAPLPAIQSEEWARNPIDHFIGKKLDEAGLKPNEEQDKSRLLRRLNFDLTGLPPTAEEAQSFLNDKRDFESVYAEKVDQLLKTGAYAEHFARHWLDVARYADTHGIHNDNYRSIWPYRDWVINAFKSNMPFDQFTREQIAGDMMPNATMDQKIASGFHRCLPTTGEGGAIAEEYDAIYAQDRVDTTSAAWLGLTAGCAACHDHKFDAISTKENYQLTAFFRNTTMKALDRNSATHPPNLLIPTPDDLNRYTVIDKEISEADKATQSYKKENEPQFQSWFKSDKTTDNSKIAKQARLIKLPLTNKTKGLVDTFGKSYTSKSPLEWVSSSGGEAVLFNKQNNINLGNQGDLENNDKFSFGAWIKTPHNISAGVISKMDIGDSHRGYDLWVENGKLAVHLIHSLPQNYIKVTTKQKVAENEWTHAFVTYNGSKKARA</sequence>
<evidence type="ECO:0000313" key="3">
    <source>
        <dbReference type="EMBL" id="PQJ27288.1"/>
    </source>
</evidence>
<evidence type="ECO:0000256" key="1">
    <source>
        <dbReference type="SAM" id="MobiDB-lite"/>
    </source>
</evidence>
<protein>
    <recommendedName>
        <fullName evidence="2">DUF1549 domain-containing protein</fullName>
    </recommendedName>
</protein>
<gene>
    <name evidence="3" type="ORF">BSZ32_01460</name>
</gene>
<dbReference type="PANTHER" id="PTHR35889">
    <property type="entry name" value="CYCLOINULO-OLIGOSACCHARIDE FRUCTANOTRANSFERASE-RELATED"/>
    <property type="match status" value="1"/>
</dbReference>
<proteinExistence type="predicted"/>
<dbReference type="OrthoDB" id="127107at2"/>
<dbReference type="EMBL" id="MQWA01000001">
    <property type="protein sequence ID" value="PQJ27288.1"/>
    <property type="molecule type" value="Genomic_DNA"/>
</dbReference>
<accession>A0A2S7TX38</accession>
<name>A0A2S7TX38_9BACT</name>
<evidence type="ECO:0000259" key="2">
    <source>
        <dbReference type="Pfam" id="PF07583"/>
    </source>
</evidence>
<dbReference type="Pfam" id="PF07583">
    <property type="entry name" value="PSCyt2"/>
    <property type="match status" value="1"/>
</dbReference>
<dbReference type="AlphaFoldDB" id="A0A2S7TX38"/>
<dbReference type="SUPFAM" id="SSF49899">
    <property type="entry name" value="Concanavalin A-like lectins/glucanases"/>
    <property type="match status" value="1"/>
</dbReference>
<keyword evidence="4" id="KW-1185">Reference proteome</keyword>
<dbReference type="PANTHER" id="PTHR35889:SF3">
    <property type="entry name" value="F-BOX DOMAIN-CONTAINING PROTEIN"/>
    <property type="match status" value="1"/>
</dbReference>
<evidence type="ECO:0000313" key="4">
    <source>
        <dbReference type="Proteomes" id="UP000239907"/>
    </source>
</evidence>
<dbReference type="RefSeq" id="WP_105041772.1">
    <property type="nucleotide sequence ID" value="NZ_MQWA01000001.1"/>
</dbReference>
<dbReference type="Pfam" id="PF13385">
    <property type="entry name" value="Laminin_G_3"/>
    <property type="match status" value="1"/>
</dbReference>
<reference evidence="3 4" key="1">
    <citation type="submission" date="2016-12" db="EMBL/GenBank/DDBJ databases">
        <title>Study of bacterial adaptation to deep sea.</title>
        <authorList>
            <person name="Song J."/>
            <person name="Yoshizawa S."/>
            <person name="Kogure K."/>
        </authorList>
    </citation>
    <scope>NUCLEOTIDE SEQUENCE [LARGE SCALE GENOMIC DNA]</scope>
    <source>
        <strain evidence="3 4">SAORIC-165</strain>
    </source>
</reference>
<feature type="region of interest" description="Disordered" evidence="1">
    <location>
        <begin position="1"/>
        <end position="22"/>
    </location>
</feature>
<comment type="caution">
    <text evidence="3">The sequence shown here is derived from an EMBL/GenBank/DDBJ whole genome shotgun (WGS) entry which is preliminary data.</text>
</comment>
<dbReference type="Gene3D" id="2.60.120.200">
    <property type="match status" value="1"/>
</dbReference>
<dbReference type="Proteomes" id="UP000239907">
    <property type="component" value="Unassembled WGS sequence"/>
</dbReference>